<evidence type="ECO:0000256" key="1">
    <source>
        <dbReference type="SAM" id="SignalP"/>
    </source>
</evidence>
<dbReference type="Proteomes" id="UP000198406">
    <property type="component" value="Unassembled WGS sequence"/>
</dbReference>
<feature type="signal peptide" evidence="1">
    <location>
        <begin position="1"/>
        <end position="20"/>
    </location>
</feature>
<gene>
    <name evidence="2" type="ORF">FisN_2HuN32</name>
</gene>
<feature type="chain" id="PRO_5012825806" evidence="1">
    <location>
        <begin position="21"/>
        <end position="89"/>
    </location>
</feature>
<proteinExistence type="predicted"/>
<reference evidence="2 3" key="1">
    <citation type="journal article" date="2015" name="Plant Cell">
        <title>Oil accumulation by the oleaginous diatom Fistulifera solaris as revealed by the genome and transcriptome.</title>
        <authorList>
            <person name="Tanaka T."/>
            <person name="Maeda Y."/>
            <person name="Veluchamy A."/>
            <person name="Tanaka M."/>
            <person name="Abida H."/>
            <person name="Marechal E."/>
            <person name="Bowler C."/>
            <person name="Muto M."/>
            <person name="Sunaga Y."/>
            <person name="Tanaka M."/>
            <person name="Yoshino T."/>
            <person name="Taniguchi T."/>
            <person name="Fukuda Y."/>
            <person name="Nemoto M."/>
            <person name="Matsumoto M."/>
            <person name="Wong P.S."/>
            <person name="Aburatani S."/>
            <person name="Fujibuchi W."/>
        </authorList>
    </citation>
    <scope>NUCLEOTIDE SEQUENCE [LARGE SCALE GENOMIC DNA]</scope>
    <source>
        <strain evidence="2 3">JPCC DA0580</strain>
    </source>
</reference>
<sequence length="89" mass="9904">MSGALYKLFALRLFCAASFGKVDEQMLVSSNDDFKIWLGGFISPTGTVRVPGTPFDKAMAARDRMLTISYQLCHQIHLITCCMQQIALL</sequence>
<evidence type="ECO:0000313" key="2">
    <source>
        <dbReference type="EMBL" id="GAX13689.1"/>
    </source>
</evidence>
<comment type="caution">
    <text evidence="2">The sequence shown here is derived from an EMBL/GenBank/DDBJ whole genome shotgun (WGS) entry which is preliminary data.</text>
</comment>
<dbReference type="EMBL" id="BDSP01000072">
    <property type="protein sequence ID" value="GAX13689.1"/>
    <property type="molecule type" value="Genomic_DNA"/>
</dbReference>
<dbReference type="AlphaFoldDB" id="A0A1Z5JI64"/>
<keyword evidence="1" id="KW-0732">Signal</keyword>
<accession>A0A1Z5JI64</accession>
<keyword evidence="3" id="KW-1185">Reference proteome</keyword>
<dbReference type="InParanoid" id="A0A1Z5JI64"/>
<protein>
    <submittedName>
        <fullName evidence="2">Uncharacterized protein</fullName>
    </submittedName>
</protein>
<name>A0A1Z5JI64_FISSO</name>
<organism evidence="2 3">
    <name type="scientific">Fistulifera solaris</name>
    <name type="common">Oleaginous diatom</name>
    <dbReference type="NCBI Taxonomy" id="1519565"/>
    <lineage>
        <taxon>Eukaryota</taxon>
        <taxon>Sar</taxon>
        <taxon>Stramenopiles</taxon>
        <taxon>Ochrophyta</taxon>
        <taxon>Bacillariophyta</taxon>
        <taxon>Bacillariophyceae</taxon>
        <taxon>Bacillariophycidae</taxon>
        <taxon>Naviculales</taxon>
        <taxon>Naviculaceae</taxon>
        <taxon>Fistulifera</taxon>
    </lineage>
</organism>
<evidence type="ECO:0000313" key="3">
    <source>
        <dbReference type="Proteomes" id="UP000198406"/>
    </source>
</evidence>